<evidence type="ECO:0000313" key="14">
    <source>
        <dbReference type="Proteomes" id="UP000823123"/>
    </source>
</evidence>
<sequence length="344" mass="37993">MIIKIIVALLVFMVVVVVHEFGHFIFAKRAKIKVNEFAVGMGPKIFGKQKGDTLYSLRALPLGGFCAMEGEDEGEEDTELDFSERGHFNGATLGGRILTIFAGPLFNFILAFVILFTLFAIRGHQTTTIESIMNNSVAQKYGIQAGDKILSIGENKINSWKDIQTSLSKLDKEETTVKVLRNNEEKEISLKFENKNEKVLGVSSKLERNLLVSVKESFNTFFYFINSMFDILRQLFTGKVGVGQLSGPIGVVGAISSAASNGWYSLLYITAFLSVNLGFINLLPIPALDGGRLVFLFIELILGRPISRSKEGLVHTIGFIFLMGLILFVSFKDVLRLGVLFGAN</sequence>
<evidence type="ECO:0000256" key="11">
    <source>
        <dbReference type="RuleBase" id="RU362031"/>
    </source>
</evidence>
<keyword evidence="14" id="KW-1185">Reference proteome</keyword>
<comment type="similarity">
    <text evidence="3 11">Belongs to the peptidase M50B family.</text>
</comment>
<keyword evidence="8 11" id="KW-1133">Transmembrane helix</keyword>
<feature type="transmembrane region" description="Helical" evidence="11">
    <location>
        <begin position="313"/>
        <end position="331"/>
    </location>
</feature>
<evidence type="ECO:0000259" key="12">
    <source>
        <dbReference type="Pfam" id="PF02163"/>
    </source>
</evidence>
<gene>
    <name evidence="13" type="primary">rseP</name>
    <name evidence="13" type="ORF">IBJ83_01210</name>
</gene>
<dbReference type="PANTHER" id="PTHR42837">
    <property type="entry name" value="REGULATOR OF SIGMA-E PROTEASE RSEP"/>
    <property type="match status" value="1"/>
</dbReference>
<dbReference type="InterPro" id="IPR004387">
    <property type="entry name" value="Pept_M50_Zn"/>
</dbReference>
<keyword evidence="4" id="KW-0645">Protease</keyword>
<evidence type="ECO:0000256" key="10">
    <source>
        <dbReference type="ARBA" id="ARBA00023136"/>
    </source>
</evidence>
<dbReference type="EMBL" id="JACVDA010000003">
    <property type="protein sequence ID" value="MBK1467935.1"/>
    <property type="molecule type" value="Genomic_DNA"/>
</dbReference>
<keyword evidence="10 11" id="KW-0472">Membrane</keyword>
<keyword evidence="11" id="KW-0479">Metal-binding</keyword>
<evidence type="ECO:0000256" key="1">
    <source>
        <dbReference type="ARBA" id="ARBA00001947"/>
    </source>
</evidence>
<evidence type="ECO:0000256" key="7">
    <source>
        <dbReference type="ARBA" id="ARBA00022833"/>
    </source>
</evidence>
<feature type="domain" description="Peptidase M50" evidence="12">
    <location>
        <begin position="8"/>
        <end position="325"/>
    </location>
</feature>
<reference evidence="13 14" key="1">
    <citation type="submission" date="2020-09" db="EMBL/GenBank/DDBJ databases">
        <title>Parvimonas S3374 sp. nov.</title>
        <authorList>
            <person name="Buhl M."/>
        </authorList>
    </citation>
    <scope>NUCLEOTIDE SEQUENCE [LARGE SCALE GENOMIC DNA]</scope>
    <source>
        <strain evidence="13 14">S3374</strain>
    </source>
</reference>
<dbReference type="InterPro" id="IPR008915">
    <property type="entry name" value="Peptidase_M50"/>
</dbReference>
<dbReference type="PANTHER" id="PTHR42837:SF2">
    <property type="entry name" value="MEMBRANE METALLOPROTEASE ARASP2, CHLOROPLASTIC-RELATED"/>
    <property type="match status" value="1"/>
</dbReference>
<evidence type="ECO:0000256" key="3">
    <source>
        <dbReference type="ARBA" id="ARBA00007931"/>
    </source>
</evidence>
<evidence type="ECO:0000256" key="8">
    <source>
        <dbReference type="ARBA" id="ARBA00022989"/>
    </source>
</evidence>
<dbReference type="InterPro" id="IPR036034">
    <property type="entry name" value="PDZ_sf"/>
</dbReference>
<evidence type="ECO:0000256" key="5">
    <source>
        <dbReference type="ARBA" id="ARBA00022692"/>
    </source>
</evidence>
<dbReference type="GO" id="GO:0008237">
    <property type="term" value="F:metallopeptidase activity"/>
    <property type="evidence" value="ECO:0007669"/>
    <property type="project" value="UniProtKB-KW"/>
</dbReference>
<proteinExistence type="inferred from homology"/>
<keyword evidence="6 11" id="KW-0378">Hydrolase</keyword>
<name>A0ABS1C772_9FIRM</name>
<evidence type="ECO:0000256" key="2">
    <source>
        <dbReference type="ARBA" id="ARBA00004141"/>
    </source>
</evidence>
<accession>A0ABS1C772</accession>
<comment type="subcellular location">
    <subcellularLocation>
        <location evidence="2">Membrane</location>
        <topology evidence="2">Multi-pass membrane protein</topology>
    </subcellularLocation>
</comment>
<comment type="caution">
    <text evidence="13">The sequence shown here is derived from an EMBL/GenBank/DDBJ whole genome shotgun (WGS) entry which is preliminary data.</text>
</comment>
<feature type="transmembrane region" description="Helical" evidence="11">
    <location>
        <begin position="263"/>
        <end position="283"/>
    </location>
</feature>
<keyword evidence="7 11" id="KW-0862">Zinc</keyword>
<dbReference type="Pfam" id="PF02163">
    <property type="entry name" value="Peptidase_M50"/>
    <property type="match status" value="1"/>
</dbReference>
<dbReference type="CDD" id="cd23081">
    <property type="entry name" value="cpPDZ_EcRseP-like"/>
    <property type="match status" value="1"/>
</dbReference>
<dbReference type="EC" id="3.4.24.-" evidence="11"/>
<comment type="cofactor">
    <cofactor evidence="1 11">
        <name>Zn(2+)</name>
        <dbReference type="ChEBI" id="CHEBI:29105"/>
    </cofactor>
</comment>
<dbReference type="NCBIfam" id="TIGR00054">
    <property type="entry name" value="RIP metalloprotease RseP"/>
    <property type="match status" value="1"/>
</dbReference>
<dbReference type="Proteomes" id="UP000823123">
    <property type="component" value="Unassembled WGS sequence"/>
</dbReference>
<dbReference type="SUPFAM" id="SSF50156">
    <property type="entry name" value="PDZ domain-like"/>
    <property type="match status" value="1"/>
</dbReference>
<evidence type="ECO:0000256" key="6">
    <source>
        <dbReference type="ARBA" id="ARBA00022801"/>
    </source>
</evidence>
<dbReference type="RefSeq" id="WP_201275020.1">
    <property type="nucleotide sequence ID" value="NZ_JACVDA010000003.1"/>
</dbReference>
<evidence type="ECO:0000313" key="13">
    <source>
        <dbReference type="EMBL" id="MBK1467935.1"/>
    </source>
</evidence>
<feature type="transmembrane region" description="Helical" evidence="11">
    <location>
        <begin position="6"/>
        <end position="26"/>
    </location>
</feature>
<dbReference type="CDD" id="cd06163">
    <property type="entry name" value="S2P-M50_PDZ_RseP-like"/>
    <property type="match status" value="1"/>
</dbReference>
<organism evidence="13 14">
    <name type="scientific">Parvimonas parva</name>
    <dbReference type="NCBI Taxonomy" id="2769485"/>
    <lineage>
        <taxon>Bacteria</taxon>
        <taxon>Bacillati</taxon>
        <taxon>Bacillota</taxon>
        <taxon>Tissierellia</taxon>
        <taxon>Tissierellales</taxon>
        <taxon>Peptoniphilaceae</taxon>
        <taxon>Parvimonas</taxon>
    </lineage>
</organism>
<feature type="transmembrane region" description="Helical" evidence="11">
    <location>
        <begin position="97"/>
        <end position="121"/>
    </location>
</feature>
<keyword evidence="5 11" id="KW-0812">Transmembrane</keyword>
<dbReference type="Gene3D" id="2.30.42.10">
    <property type="match status" value="1"/>
</dbReference>
<evidence type="ECO:0000256" key="4">
    <source>
        <dbReference type="ARBA" id="ARBA00022670"/>
    </source>
</evidence>
<evidence type="ECO:0000256" key="9">
    <source>
        <dbReference type="ARBA" id="ARBA00023049"/>
    </source>
</evidence>
<keyword evidence="9 11" id="KW-0482">Metalloprotease</keyword>
<protein>
    <recommendedName>
        <fullName evidence="11">Zinc metalloprotease</fullName>
        <ecNumber evidence="11">3.4.24.-</ecNumber>
    </recommendedName>
</protein>